<keyword evidence="1" id="KW-0479">Metal-binding</keyword>
<organism evidence="2 3">
    <name type="scientific">Gallaecimonas pentaromativorans</name>
    <dbReference type="NCBI Taxonomy" id="584787"/>
    <lineage>
        <taxon>Bacteria</taxon>
        <taxon>Pseudomonadati</taxon>
        <taxon>Pseudomonadota</taxon>
        <taxon>Gammaproteobacteria</taxon>
        <taxon>Enterobacterales</taxon>
        <taxon>Gallaecimonadaceae</taxon>
        <taxon>Gallaecimonas</taxon>
    </lineage>
</organism>
<dbReference type="PANTHER" id="PTHR42905">
    <property type="entry name" value="PHOSPHOENOLPYRUVATE CARBOXYLASE"/>
    <property type="match status" value="1"/>
</dbReference>
<evidence type="ECO:0000313" key="3">
    <source>
        <dbReference type="Proteomes" id="UP000268033"/>
    </source>
</evidence>
<name>A0A3N1PPE9_9GAMM</name>
<dbReference type="STRING" id="584787.GCA_001247655_03173"/>
<dbReference type="Gene3D" id="3.20.20.60">
    <property type="entry name" value="Phosphoenolpyruvate-binding domains"/>
    <property type="match status" value="1"/>
</dbReference>
<dbReference type="RefSeq" id="WP_123420744.1">
    <property type="nucleotide sequence ID" value="NZ_RJUL01000002.1"/>
</dbReference>
<reference evidence="2 3" key="1">
    <citation type="submission" date="2018-11" db="EMBL/GenBank/DDBJ databases">
        <title>Genomic Encyclopedia of Type Strains, Phase IV (KMG-IV): sequencing the most valuable type-strain genomes for metagenomic binning, comparative biology and taxonomic classification.</title>
        <authorList>
            <person name="Goeker M."/>
        </authorList>
    </citation>
    <scope>NUCLEOTIDE SEQUENCE [LARGE SCALE GENOMIC DNA]</scope>
    <source>
        <strain evidence="2 3">DSM 21945</strain>
    </source>
</reference>
<dbReference type="EMBL" id="RJUL01000002">
    <property type="protein sequence ID" value="ROQ29868.1"/>
    <property type="molecule type" value="Genomic_DNA"/>
</dbReference>
<dbReference type="InterPro" id="IPR015813">
    <property type="entry name" value="Pyrv/PenolPyrv_kinase-like_dom"/>
</dbReference>
<dbReference type="PANTHER" id="PTHR42905:SF16">
    <property type="entry name" value="CARBOXYPHOSPHONOENOLPYRUVATE PHOSPHONOMUTASE-LIKE PROTEIN (AFU_ORTHOLOGUE AFUA_5G07230)"/>
    <property type="match status" value="1"/>
</dbReference>
<dbReference type="Gene3D" id="6.10.250.510">
    <property type="match status" value="1"/>
</dbReference>
<dbReference type="SUPFAM" id="SSF51621">
    <property type="entry name" value="Phosphoenolpyruvate/pyruvate domain"/>
    <property type="match status" value="1"/>
</dbReference>
<dbReference type="CDD" id="cd00377">
    <property type="entry name" value="ICL_PEPM"/>
    <property type="match status" value="1"/>
</dbReference>
<comment type="caution">
    <text evidence="2">The sequence shown here is derived from an EMBL/GenBank/DDBJ whole genome shotgun (WGS) entry which is preliminary data.</text>
</comment>
<keyword evidence="2" id="KW-0456">Lyase</keyword>
<gene>
    <name evidence="2" type="ORF">EDC28_102243</name>
</gene>
<proteinExistence type="predicted"/>
<keyword evidence="3" id="KW-1185">Reference proteome</keyword>
<dbReference type="GO" id="GO:0046872">
    <property type="term" value="F:metal ion binding"/>
    <property type="evidence" value="ECO:0007669"/>
    <property type="project" value="UniProtKB-KW"/>
</dbReference>
<accession>A0A3N1PPE9</accession>
<dbReference type="InterPro" id="IPR039556">
    <property type="entry name" value="ICL/PEPM"/>
</dbReference>
<dbReference type="Proteomes" id="UP000268033">
    <property type="component" value="Unassembled WGS sequence"/>
</dbReference>
<sequence length="266" mass="27987">MHHHRQQALANTFRQHHQQPLLLPGVWDGASARLFEKSGYLALGTSSAAMAYSQGLPDGQQLTLGTMLASLASIIKGTGLPVSVDIESGYADLKATVEAVLEAGAVGINLEDSLPGQGLLSAAAQCQRLTLTRDTAERFGLALFINARTDTYLLGANNALEETFSRAKAYQQAGADMLFVPGMSNPADIKALVAASPLPINLMALPGCSAGDWFSLGVTRVSLGLGPMLAVLGLLDAMAAQTLSLGRWPLMDQHHFGFAEAQALFA</sequence>
<dbReference type="GO" id="GO:0016829">
    <property type="term" value="F:lyase activity"/>
    <property type="evidence" value="ECO:0007669"/>
    <property type="project" value="UniProtKB-KW"/>
</dbReference>
<dbReference type="AlphaFoldDB" id="A0A3N1PPE9"/>
<evidence type="ECO:0000313" key="2">
    <source>
        <dbReference type="EMBL" id="ROQ29868.1"/>
    </source>
</evidence>
<protein>
    <submittedName>
        <fullName evidence="2">2-methylisocitrate lyase-like PEP mutase family enzyme</fullName>
    </submittedName>
</protein>
<evidence type="ECO:0000256" key="1">
    <source>
        <dbReference type="ARBA" id="ARBA00022723"/>
    </source>
</evidence>
<dbReference type="Pfam" id="PF13714">
    <property type="entry name" value="PEP_mutase"/>
    <property type="match status" value="1"/>
</dbReference>
<dbReference type="InterPro" id="IPR040442">
    <property type="entry name" value="Pyrv_kinase-like_dom_sf"/>
</dbReference>